<evidence type="ECO:0000259" key="4">
    <source>
        <dbReference type="PROSITE" id="PS51184"/>
    </source>
</evidence>
<evidence type="ECO:0000313" key="5">
    <source>
        <dbReference type="EMBL" id="CAG9098460.1"/>
    </source>
</evidence>
<evidence type="ECO:0000256" key="3">
    <source>
        <dbReference type="ARBA" id="ARBA00082904"/>
    </source>
</evidence>
<comment type="similarity">
    <text evidence="1">Belongs to the JMJD6 family.</text>
</comment>
<comment type="caution">
    <text evidence="5">The sequence shown here is derived from an EMBL/GenBank/DDBJ whole genome shotgun (WGS) entry which is preliminary data.</text>
</comment>
<dbReference type="InterPro" id="IPR050910">
    <property type="entry name" value="JMJD6_ArgDemeth/LysHydrox"/>
</dbReference>
<protein>
    <recommendedName>
        <fullName evidence="3">Jumonji domain-containing protein 4</fullName>
    </recommendedName>
</protein>
<dbReference type="PROSITE" id="PS51184">
    <property type="entry name" value="JMJC"/>
    <property type="match status" value="1"/>
</dbReference>
<dbReference type="GO" id="GO:0045905">
    <property type="term" value="P:positive regulation of translational termination"/>
    <property type="evidence" value="ECO:0007669"/>
    <property type="project" value="TreeGrafter"/>
</dbReference>
<accession>A0A8S4DAV2</accession>
<proteinExistence type="inferred from homology"/>
<dbReference type="GO" id="GO:0005737">
    <property type="term" value="C:cytoplasm"/>
    <property type="evidence" value="ECO:0007669"/>
    <property type="project" value="TreeGrafter"/>
</dbReference>
<dbReference type="InterPro" id="IPR003347">
    <property type="entry name" value="JmjC_dom"/>
</dbReference>
<dbReference type="SMART" id="SM00558">
    <property type="entry name" value="JmjC"/>
    <property type="match status" value="1"/>
</dbReference>
<evidence type="ECO:0000313" key="6">
    <source>
        <dbReference type="Proteomes" id="UP000653454"/>
    </source>
</evidence>
<gene>
    <name evidence="5" type="ORF">PLXY2_LOCUS1965</name>
</gene>
<dbReference type="SUPFAM" id="SSF51197">
    <property type="entry name" value="Clavaminate synthase-like"/>
    <property type="match status" value="1"/>
</dbReference>
<evidence type="ECO:0000256" key="1">
    <source>
        <dbReference type="ARBA" id="ARBA00038068"/>
    </source>
</evidence>
<keyword evidence="6" id="KW-1185">Reference proteome</keyword>
<dbReference type="InterPro" id="IPR041667">
    <property type="entry name" value="Cupin_8"/>
</dbReference>
<dbReference type="Pfam" id="PF13621">
    <property type="entry name" value="Cupin_8"/>
    <property type="match status" value="1"/>
</dbReference>
<evidence type="ECO:0000256" key="2">
    <source>
        <dbReference type="ARBA" id="ARBA00047762"/>
    </source>
</evidence>
<dbReference type="Gene3D" id="2.60.120.650">
    <property type="entry name" value="Cupin"/>
    <property type="match status" value="1"/>
</dbReference>
<feature type="domain" description="JmjC" evidence="4">
    <location>
        <begin position="86"/>
        <end position="235"/>
    </location>
</feature>
<organism evidence="5 6">
    <name type="scientific">Plutella xylostella</name>
    <name type="common">Diamondback moth</name>
    <name type="synonym">Plutella maculipennis</name>
    <dbReference type="NCBI Taxonomy" id="51655"/>
    <lineage>
        <taxon>Eukaryota</taxon>
        <taxon>Metazoa</taxon>
        <taxon>Ecdysozoa</taxon>
        <taxon>Arthropoda</taxon>
        <taxon>Hexapoda</taxon>
        <taxon>Insecta</taxon>
        <taxon>Pterygota</taxon>
        <taxon>Neoptera</taxon>
        <taxon>Endopterygota</taxon>
        <taxon>Lepidoptera</taxon>
        <taxon>Glossata</taxon>
        <taxon>Ditrysia</taxon>
        <taxon>Yponomeutoidea</taxon>
        <taxon>Plutellidae</taxon>
        <taxon>Plutella</taxon>
    </lineage>
</organism>
<reference evidence="5" key="1">
    <citation type="submission" date="2020-11" db="EMBL/GenBank/DDBJ databases">
        <authorList>
            <person name="Whiteford S."/>
        </authorList>
    </citation>
    <scope>NUCLEOTIDE SEQUENCE</scope>
</reference>
<dbReference type="GO" id="GO:0005634">
    <property type="term" value="C:nucleus"/>
    <property type="evidence" value="ECO:0007669"/>
    <property type="project" value="TreeGrafter"/>
</dbReference>
<dbReference type="PANTHER" id="PTHR12480:SF6">
    <property type="entry name" value="2-OXOGLUTARATE AND IRON-DEPENDENT OXYGENASE JMJD4"/>
    <property type="match status" value="1"/>
</dbReference>
<dbReference type="Proteomes" id="UP000653454">
    <property type="component" value="Unassembled WGS sequence"/>
</dbReference>
<comment type="catalytic activity">
    <reaction evidence="2">
        <text>L-lysyl-[protein] + 2-oxoglutarate + O2 = 4-hydroxy-L-lysyl-[protein] + succinate + CO2</text>
        <dbReference type="Rhea" id="RHEA:57156"/>
        <dbReference type="Rhea" id="RHEA-COMP:9752"/>
        <dbReference type="Rhea" id="RHEA-COMP:15084"/>
        <dbReference type="ChEBI" id="CHEBI:15379"/>
        <dbReference type="ChEBI" id="CHEBI:16526"/>
        <dbReference type="ChEBI" id="CHEBI:16810"/>
        <dbReference type="ChEBI" id="CHEBI:29969"/>
        <dbReference type="ChEBI" id="CHEBI:30031"/>
        <dbReference type="ChEBI" id="CHEBI:141495"/>
    </reaction>
</comment>
<dbReference type="EMBL" id="CAJHNJ030000005">
    <property type="protein sequence ID" value="CAG9098460.1"/>
    <property type="molecule type" value="Genomic_DNA"/>
</dbReference>
<name>A0A8S4DAV2_PLUXY</name>
<dbReference type="GO" id="GO:0043565">
    <property type="term" value="F:sequence-specific DNA binding"/>
    <property type="evidence" value="ECO:0007669"/>
    <property type="project" value="TreeGrafter"/>
</dbReference>
<sequence length="349" mass="41042">MLKNIPCLISNTSDLWECSKTWVRNDNTINLEYINNEYGHLTVPVADCNSTEFNSQCKQNMTVNEYVTYMKNDKNKLLYLKDWHLKRTRPDHNFYEVPQMFASDWLNEYSLDRNEDDFMFVYIGPKDSWTPLHVDVYSSYSWSVNVVGRKKWILFPPGEENKLKDSLGNLPLLFDSNTYKDVCYYEVIQEKGDAIFVPTGWHHQVVNVIDTISVNHNWINACNIQAVWSALQDCLKSVEHEIEEFKDTPEFPSQCQTILKSLFGMDYESFILFLNHIANKRLSQFKGGTFLIFQKYILGKNLLAFDLKMINNVMEDIMRNPHFFETYLLSPLKHDFINIKKSINEVIIN</sequence>
<dbReference type="GO" id="GO:0016706">
    <property type="term" value="F:2-oxoglutarate-dependent dioxygenase activity"/>
    <property type="evidence" value="ECO:0007669"/>
    <property type="project" value="TreeGrafter"/>
</dbReference>
<dbReference type="AlphaFoldDB" id="A0A8S4DAV2"/>
<dbReference type="PANTHER" id="PTHR12480">
    <property type="entry name" value="ARGININE DEMETHYLASE AND LYSYL-HYDROXYLASE JMJD"/>
    <property type="match status" value="1"/>
</dbReference>